<dbReference type="GO" id="GO:0055085">
    <property type="term" value="P:transmembrane transport"/>
    <property type="evidence" value="ECO:0007669"/>
    <property type="project" value="InterPro"/>
</dbReference>
<dbReference type="PANTHER" id="PTHR43470">
    <property type="entry name" value="PHOSPHATE TRANSPORT SYSTEM PERMEASE PROTEIN PSTA-RELATED"/>
    <property type="match status" value="1"/>
</dbReference>
<keyword evidence="4 5" id="KW-0472">Membrane</keyword>
<dbReference type="InterPro" id="IPR000515">
    <property type="entry name" value="MetI-like"/>
</dbReference>
<dbReference type="CDD" id="cd06261">
    <property type="entry name" value="TM_PBP2"/>
    <property type="match status" value="1"/>
</dbReference>
<evidence type="ECO:0000256" key="1">
    <source>
        <dbReference type="ARBA" id="ARBA00004141"/>
    </source>
</evidence>
<reference evidence="7" key="1">
    <citation type="submission" date="2019-08" db="EMBL/GenBank/DDBJ databases">
        <authorList>
            <person name="Kucharzyk K."/>
            <person name="Murdoch R.W."/>
            <person name="Higgins S."/>
            <person name="Loffler F."/>
        </authorList>
    </citation>
    <scope>NUCLEOTIDE SEQUENCE</scope>
</reference>
<keyword evidence="2 5" id="KW-0812">Transmembrane</keyword>
<dbReference type="Gene3D" id="1.10.3720.10">
    <property type="entry name" value="MetI-like"/>
    <property type="match status" value="1"/>
</dbReference>
<dbReference type="PANTHER" id="PTHR43470:SF3">
    <property type="entry name" value="PHOSPHATE TRANSPORT SYSTEM PERMEASE PROTEIN PSTA-RELATED"/>
    <property type="match status" value="1"/>
</dbReference>
<evidence type="ECO:0000256" key="3">
    <source>
        <dbReference type="ARBA" id="ARBA00022989"/>
    </source>
</evidence>
<dbReference type="SUPFAM" id="SSF161098">
    <property type="entry name" value="MetI-like"/>
    <property type="match status" value="1"/>
</dbReference>
<keyword evidence="3 5" id="KW-1133">Transmembrane helix</keyword>
<feature type="transmembrane region" description="Helical" evidence="5">
    <location>
        <begin position="51"/>
        <end position="75"/>
    </location>
</feature>
<comment type="subcellular location">
    <subcellularLocation>
        <location evidence="1">Membrane</location>
        <topology evidence="1">Multi-pass membrane protein</topology>
    </subcellularLocation>
</comment>
<dbReference type="Pfam" id="PF00528">
    <property type="entry name" value="BPD_transp_1"/>
    <property type="match status" value="1"/>
</dbReference>
<protein>
    <submittedName>
        <fullName evidence="7">Phosphate transport system permease protein PstC 1</fullName>
    </submittedName>
</protein>
<dbReference type="GO" id="GO:0016020">
    <property type="term" value="C:membrane"/>
    <property type="evidence" value="ECO:0007669"/>
    <property type="project" value="UniProtKB-SubCell"/>
</dbReference>
<comment type="caution">
    <text evidence="7">The sequence shown here is derived from an EMBL/GenBank/DDBJ whole genome shotgun (WGS) entry which is preliminary data.</text>
</comment>
<dbReference type="InterPro" id="IPR035906">
    <property type="entry name" value="MetI-like_sf"/>
</dbReference>
<gene>
    <name evidence="7" type="primary">pstC1_10</name>
    <name evidence="7" type="ORF">SDC9_201472</name>
</gene>
<dbReference type="PROSITE" id="PS50928">
    <property type="entry name" value="ABC_TM1"/>
    <property type="match status" value="1"/>
</dbReference>
<feature type="domain" description="ABC transmembrane type-1" evidence="6">
    <location>
        <begin position="1"/>
        <end position="154"/>
    </location>
</feature>
<dbReference type="AlphaFoldDB" id="A0A645IRS0"/>
<evidence type="ECO:0000256" key="2">
    <source>
        <dbReference type="ARBA" id="ARBA00022692"/>
    </source>
</evidence>
<evidence type="ECO:0000313" key="7">
    <source>
        <dbReference type="EMBL" id="MPN53806.1"/>
    </source>
</evidence>
<evidence type="ECO:0000259" key="6">
    <source>
        <dbReference type="PROSITE" id="PS50928"/>
    </source>
</evidence>
<dbReference type="EMBL" id="VSSQ01121342">
    <property type="protein sequence ID" value="MPN53806.1"/>
    <property type="molecule type" value="Genomic_DNA"/>
</dbReference>
<sequence length="164" mass="17338">MIKAYGKSFLVAGIALAAMILPFVIKSVEEALKAVPETYMEASFALGATKWHTISKVVIPAAVEGITTGVILGMGRIIGDTAIVWLVLGGTLRMTGAAPWYAPQNWISTLQNTGCTLTSYIYFTSPAGEGNNYTVAFGAACVLIVIIIALNALIAVIGNMRRVK</sequence>
<feature type="transmembrane region" description="Helical" evidence="5">
    <location>
        <begin position="82"/>
        <end position="102"/>
    </location>
</feature>
<name>A0A645IRS0_9ZZZZ</name>
<evidence type="ECO:0000256" key="4">
    <source>
        <dbReference type="ARBA" id="ARBA00023136"/>
    </source>
</evidence>
<proteinExistence type="predicted"/>
<organism evidence="7">
    <name type="scientific">bioreactor metagenome</name>
    <dbReference type="NCBI Taxonomy" id="1076179"/>
    <lineage>
        <taxon>unclassified sequences</taxon>
        <taxon>metagenomes</taxon>
        <taxon>ecological metagenomes</taxon>
    </lineage>
</organism>
<accession>A0A645IRS0</accession>
<evidence type="ECO:0000256" key="5">
    <source>
        <dbReference type="SAM" id="Phobius"/>
    </source>
</evidence>
<feature type="transmembrane region" description="Helical" evidence="5">
    <location>
        <begin position="135"/>
        <end position="158"/>
    </location>
</feature>